<feature type="region of interest" description="Disordered" evidence="1">
    <location>
        <begin position="1"/>
        <end position="20"/>
    </location>
</feature>
<dbReference type="Proteomes" id="UP000308199">
    <property type="component" value="Unassembled WGS sequence"/>
</dbReference>
<feature type="transmembrane region" description="Helical" evidence="2">
    <location>
        <begin position="97"/>
        <end position="127"/>
    </location>
</feature>
<keyword evidence="4" id="KW-1185">Reference proteome</keyword>
<evidence type="ECO:0000256" key="1">
    <source>
        <dbReference type="SAM" id="MobiDB-lite"/>
    </source>
</evidence>
<dbReference type="EMBL" id="SGPK01000224">
    <property type="protein sequence ID" value="THH05984.1"/>
    <property type="molecule type" value="Genomic_DNA"/>
</dbReference>
<feature type="transmembrane region" description="Helical" evidence="2">
    <location>
        <begin position="69"/>
        <end position="90"/>
    </location>
</feature>
<evidence type="ECO:0000313" key="3">
    <source>
        <dbReference type="EMBL" id="THH05984.1"/>
    </source>
</evidence>
<evidence type="ECO:0000313" key="4">
    <source>
        <dbReference type="Proteomes" id="UP000308199"/>
    </source>
</evidence>
<keyword evidence="2" id="KW-0812">Transmembrane</keyword>
<dbReference type="OrthoDB" id="3159957at2759"/>
<evidence type="ECO:0000256" key="2">
    <source>
        <dbReference type="SAM" id="Phobius"/>
    </source>
</evidence>
<dbReference type="Pfam" id="PF16015">
    <property type="entry name" value="Promethin"/>
    <property type="match status" value="1"/>
</dbReference>
<protein>
    <submittedName>
        <fullName evidence="3">Uncharacterized protein</fullName>
    </submittedName>
</protein>
<reference evidence="3 4" key="1">
    <citation type="submission" date="2019-02" db="EMBL/GenBank/DDBJ databases">
        <title>Genome sequencing of the rare red list fungi Phellinidium pouzarii.</title>
        <authorList>
            <person name="Buettner E."/>
            <person name="Kellner H."/>
        </authorList>
    </citation>
    <scope>NUCLEOTIDE SEQUENCE [LARGE SCALE GENOMIC DNA]</scope>
    <source>
        <strain evidence="3 4">DSM 108285</strain>
    </source>
</reference>
<accession>A0A4S4L3T3</accession>
<keyword evidence="2" id="KW-1133">Transmembrane helix</keyword>
<name>A0A4S4L3T3_9AGAM</name>
<comment type="caution">
    <text evidence="3">The sequence shown here is derived from an EMBL/GenBank/DDBJ whole genome shotgun (WGS) entry which is preliminary data.</text>
</comment>
<sequence length="226" mass="25063">MKGAEYSKQVKSASDDSGQLEDEQDYIQLLRGKDMPNARAYSGRRVSNIVQFYHEYFEPALKQAKAFSLVYPVLSTFIAFFTFLSFIPVLCFLGTSLFILSVFIIASVTLTILAATAVITILGIALLGVLFPISLLSMCFTVLVIGTSVGVRLFALLRTQSSLHAGVVQWLHEMKAHVYVRLPRGLKLPREQPVANVASVSDTGNYDMKMCDVNEKDIMKDETHKG</sequence>
<feature type="transmembrane region" description="Helical" evidence="2">
    <location>
        <begin position="133"/>
        <end position="155"/>
    </location>
</feature>
<gene>
    <name evidence="3" type="ORF">EW145_g4396</name>
</gene>
<proteinExistence type="predicted"/>
<keyword evidence="2" id="KW-0472">Membrane</keyword>
<dbReference type="AlphaFoldDB" id="A0A4S4L3T3"/>
<organism evidence="3 4">
    <name type="scientific">Phellinidium pouzarii</name>
    <dbReference type="NCBI Taxonomy" id="167371"/>
    <lineage>
        <taxon>Eukaryota</taxon>
        <taxon>Fungi</taxon>
        <taxon>Dikarya</taxon>
        <taxon>Basidiomycota</taxon>
        <taxon>Agaricomycotina</taxon>
        <taxon>Agaricomycetes</taxon>
        <taxon>Hymenochaetales</taxon>
        <taxon>Hymenochaetaceae</taxon>
        <taxon>Phellinidium</taxon>
    </lineage>
</organism>